<dbReference type="PANTHER" id="PTHR39084:SF1">
    <property type="entry name" value="DUF4010 DOMAIN-CONTAINING PROTEIN"/>
    <property type="match status" value="1"/>
</dbReference>
<dbReference type="Pfam" id="PF13194">
    <property type="entry name" value="DUF4010"/>
    <property type="match status" value="1"/>
</dbReference>
<dbReference type="InterPro" id="IPR049177">
    <property type="entry name" value="MgtC_SapB_SrpB_YhiD_N"/>
</dbReference>
<feature type="transmembrane region" description="Helical" evidence="1">
    <location>
        <begin position="309"/>
        <end position="329"/>
    </location>
</feature>
<feature type="transmembrane region" description="Helical" evidence="1">
    <location>
        <begin position="270"/>
        <end position="289"/>
    </location>
</feature>
<feature type="transmembrane region" description="Helical" evidence="1">
    <location>
        <begin position="241"/>
        <end position="264"/>
    </location>
</feature>
<keyword evidence="1" id="KW-0472">Membrane</keyword>
<dbReference type="RefSeq" id="WP_171294655.1">
    <property type="nucleotide sequence ID" value="NZ_CP045135.1"/>
</dbReference>
<feature type="transmembrane region" description="Helical" evidence="1">
    <location>
        <begin position="151"/>
        <end position="172"/>
    </location>
</feature>
<feature type="domain" description="MgtC/SapB/SrpB/YhiD N-terminal" evidence="2">
    <location>
        <begin position="21"/>
        <end position="133"/>
    </location>
</feature>
<proteinExistence type="predicted"/>
<dbReference type="EMBL" id="JAWJYY010000001">
    <property type="protein sequence ID" value="MDV4316099.1"/>
    <property type="molecule type" value="Genomic_DNA"/>
</dbReference>
<feature type="domain" description="DUF4010" evidence="3">
    <location>
        <begin position="185"/>
        <end position="391"/>
    </location>
</feature>
<feature type="transmembrane region" description="Helical" evidence="1">
    <location>
        <begin position="12"/>
        <end position="33"/>
    </location>
</feature>
<evidence type="ECO:0000259" key="2">
    <source>
        <dbReference type="Pfam" id="PF02308"/>
    </source>
</evidence>
<evidence type="ECO:0000313" key="4">
    <source>
        <dbReference type="EMBL" id="MDV4316099.1"/>
    </source>
</evidence>
<organism evidence="4 5">
    <name type="scientific">Acinetobacter indicus</name>
    <dbReference type="NCBI Taxonomy" id="756892"/>
    <lineage>
        <taxon>Bacteria</taxon>
        <taxon>Pseudomonadati</taxon>
        <taxon>Pseudomonadota</taxon>
        <taxon>Gammaproteobacteria</taxon>
        <taxon>Moraxellales</taxon>
        <taxon>Moraxellaceae</taxon>
        <taxon>Acinetobacter</taxon>
    </lineage>
</organism>
<keyword evidence="1" id="KW-0812">Transmembrane</keyword>
<dbReference type="AlphaFoldDB" id="A0AAW8YZU5"/>
<reference evidence="4" key="1">
    <citation type="submission" date="2023-10" db="EMBL/GenBank/DDBJ databases">
        <authorList>
            <person name="Sykes E.M.E."/>
            <person name="Khan I.U.H."/>
            <person name="Kumar A."/>
        </authorList>
    </citation>
    <scope>NUCLEOTIDE SEQUENCE</scope>
    <source>
        <strain evidence="4">IK5</strain>
    </source>
</reference>
<feature type="transmembrane region" description="Helical" evidence="1">
    <location>
        <begin position="53"/>
        <end position="86"/>
    </location>
</feature>
<protein>
    <submittedName>
        <fullName evidence="4">MgtC/SapB family protein</fullName>
    </submittedName>
</protein>
<feature type="transmembrane region" description="Helical" evidence="1">
    <location>
        <begin position="395"/>
        <end position="418"/>
    </location>
</feature>
<evidence type="ECO:0000313" key="5">
    <source>
        <dbReference type="Proteomes" id="UP001284654"/>
    </source>
</evidence>
<keyword evidence="1" id="KW-1133">Transmembrane helix</keyword>
<gene>
    <name evidence="4" type="ORF">MSG88_10045</name>
</gene>
<feature type="transmembrane region" description="Helical" evidence="1">
    <location>
        <begin position="106"/>
        <end position="130"/>
    </location>
</feature>
<accession>A0AAW8YZU5</accession>
<dbReference type="InterPro" id="IPR025105">
    <property type="entry name" value="DUF4010"/>
</dbReference>
<sequence>MEFLTAPSILSTSFQELMTMLAAALGCGLLIGLERERSKHNEANHHFAGVRTFAVCALLGAICFLLGPVLGIVGAVIIGGVGLFSLKNQVEDPGATTELAFIMTYFIGALCLWNIPLAAGLAVILTGLLMTKHLMHGIVSKWITEAELRDGLFLLALVLIALPLTPDTPLWGNVLNPYVILKLLILILSVQALAHIAKRLLSTNNALMLSSIASGFVSSTATIASLGMEVRSGRGDARINAGAALMSCVATLLQILIIIVGINLSWFKIFVVPSAVAIVILVAVGYWLLRKNTGSQQKAKEADSRMFSLKEAAIIVVTLTLIQAMVYGLDQALGSTGLIAGTFLASLFEIHAAAAAVITQGSPSNLTLFYALILGLGAHALAKCVNAFLIGGPRFALYFAPAQILHMAVLIAMAYFMFKPA</sequence>
<dbReference type="Proteomes" id="UP001284654">
    <property type="component" value="Unassembled WGS sequence"/>
</dbReference>
<feature type="transmembrane region" description="Helical" evidence="1">
    <location>
        <begin position="178"/>
        <end position="197"/>
    </location>
</feature>
<evidence type="ECO:0000256" key="1">
    <source>
        <dbReference type="SAM" id="Phobius"/>
    </source>
</evidence>
<name>A0AAW8YZU5_9GAMM</name>
<feature type="transmembrane region" description="Helical" evidence="1">
    <location>
        <begin position="335"/>
        <end position="356"/>
    </location>
</feature>
<comment type="caution">
    <text evidence="4">The sequence shown here is derived from an EMBL/GenBank/DDBJ whole genome shotgun (WGS) entry which is preliminary data.</text>
</comment>
<feature type="transmembrane region" description="Helical" evidence="1">
    <location>
        <begin position="368"/>
        <end position="389"/>
    </location>
</feature>
<evidence type="ECO:0000259" key="3">
    <source>
        <dbReference type="Pfam" id="PF13194"/>
    </source>
</evidence>
<dbReference type="PANTHER" id="PTHR39084">
    <property type="entry name" value="MEMBRANE PROTEIN-RELATED"/>
    <property type="match status" value="1"/>
</dbReference>
<dbReference type="Pfam" id="PF02308">
    <property type="entry name" value="MgtC"/>
    <property type="match status" value="1"/>
</dbReference>